<proteinExistence type="predicted"/>
<keyword evidence="1" id="KW-1133">Transmembrane helix</keyword>
<sequence>MNYTSTILLDFNSINYINRVRQLQIPNDTKSWLMGFVMTIYESDLAERYEKPMVWIGEYIALASLCCILAMVADLLHGTRSRKLWFPCNYFTINAASLAVIAVAMKLPVDLSGSMPGTVDQVAKLGSVAFMCTMMANLLPCLATMDSKAMLANITALGVLAFTLVVNVCIQIQTGVVSRGHSPIIVVDPRDIQMVYFEIPGIVLEGGYPDPLEVLFGVSYPTIAAIYVTMLLVLLIIHVSSSLAILKSKQIIELKYQKAHEAASTYIQQLNGDMLTVEKLEPYVENYWIMAGSGSPQFIIACSATTTASGVICALTTILHIFTVGWSISEYTFNDCGSAYGKTTQQILIVQFIGVLLGTVAPLSRCFASLSFKVSIESIRNHIKVCKVESYWTQKLSDWKDSCIPFSFRSHKRMVVIKNMKSLILNFSIKLQKGVVVVCKVIALNPFFFMICVLYGLRCLKWLLQLVFCSSGNKTNESKGITYVLQLENEKELAESTLKGLSKSFKQLIRRSEKKQPKNLMNLVKTKTTKGFQGVRMFGNNDHHVQCSSSKVECRDCWSLAVVTLATIVLTLRMIKNMEVDSLLKSVREGLDYVTLVEKNLNATPEYVRIQKVAKRLWEEVDVYHIWLGIKLKDAASHVTTSACQEDATLQIVQFFSRKAKNKISEGVESKNGDAKFTSICANSMSRITETIIGDHNESQKKSFDELISSRIADILVACLTNLPQVIAMGCHTNVIEKREACVKAAAQLLGETKEIVETLQGRSMEVPSLKREDLPFIDKWHAEP</sequence>
<feature type="transmembrane region" description="Helical" evidence="1">
    <location>
        <begin position="348"/>
        <end position="368"/>
    </location>
</feature>
<feature type="transmembrane region" description="Helical" evidence="1">
    <location>
        <begin position="125"/>
        <end position="143"/>
    </location>
</feature>
<dbReference type="Proteomes" id="UP000215914">
    <property type="component" value="Chromosome 4"/>
</dbReference>
<evidence type="ECO:0000313" key="3">
    <source>
        <dbReference type="EMBL" id="OTG28090.1"/>
    </source>
</evidence>
<dbReference type="InParanoid" id="A0A251UXK8"/>
<dbReference type="AlphaFoldDB" id="A0A251UXK8"/>
<feature type="transmembrane region" description="Helical" evidence="1">
    <location>
        <begin position="224"/>
        <end position="246"/>
    </location>
</feature>
<feature type="transmembrane region" description="Helical" evidence="1">
    <location>
        <begin position="84"/>
        <end position="105"/>
    </location>
</feature>
<reference evidence="2" key="3">
    <citation type="submission" date="2020-06" db="EMBL/GenBank/DDBJ databases">
        <title>Helianthus annuus Genome sequencing and assembly Release 2.</title>
        <authorList>
            <person name="Gouzy J."/>
            <person name="Langlade N."/>
            <person name="Munos S."/>
        </authorList>
    </citation>
    <scope>NUCLEOTIDE SEQUENCE</scope>
    <source>
        <tissue evidence="2">Leaves</tissue>
    </source>
</reference>
<feature type="transmembrane region" description="Helical" evidence="1">
    <location>
        <begin position="150"/>
        <end position="173"/>
    </location>
</feature>
<dbReference type="PANTHER" id="PTHR35307:SF6">
    <property type="entry name" value="TRANSMEMBRANE PROTEIN"/>
    <property type="match status" value="1"/>
</dbReference>
<evidence type="ECO:0000256" key="1">
    <source>
        <dbReference type="SAM" id="Phobius"/>
    </source>
</evidence>
<feature type="transmembrane region" description="Helical" evidence="1">
    <location>
        <begin position="53"/>
        <end position="72"/>
    </location>
</feature>
<dbReference type="Gramene" id="mRNA:HanXRQr2_Chr04g0156311">
    <property type="protein sequence ID" value="CDS:HanXRQr2_Chr04g0156311.1"/>
    <property type="gene ID" value="HanXRQr2_Chr04g0156311"/>
</dbReference>
<dbReference type="EMBL" id="CM007893">
    <property type="protein sequence ID" value="OTG28090.1"/>
    <property type="molecule type" value="Genomic_DNA"/>
</dbReference>
<reference evidence="3" key="2">
    <citation type="submission" date="2017-02" db="EMBL/GenBank/DDBJ databases">
        <title>Sunflower complete genome.</title>
        <authorList>
            <person name="Langlade N."/>
            <person name="Munos S."/>
        </authorList>
    </citation>
    <scope>NUCLEOTIDE SEQUENCE [LARGE SCALE GENOMIC DNA]</scope>
    <source>
        <tissue evidence="3">Leaves</tissue>
    </source>
</reference>
<keyword evidence="4" id="KW-1185">Reference proteome</keyword>
<evidence type="ECO:0000313" key="4">
    <source>
        <dbReference type="Proteomes" id="UP000215914"/>
    </source>
</evidence>
<feature type="transmembrane region" description="Helical" evidence="1">
    <location>
        <begin position="298"/>
        <end position="328"/>
    </location>
</feature>
<keyword evidence="1" id="KW-0812">Transmembrane</keyword>
<accession>A0A251UXK8</accession>
<dbReference type="EMBL" id="MNCJ02000319">
    <property type="protein sequence ID" value="KAF5809367.1"/>
    <property type="molecule type" value="Genomic_DNA"/>
</dbReference>
<protein>
    <submittedName>
        <fullName evidence="3">Uncharacterized protein</fullName>
    </submittedName>
</protein>
<feature type="transmembrane region" description="Helical" evidence="1">
    <location>
        <begin position="435"/>
        <end position="457"/>
    </location>
</feature>
<evidence type="ECO:0000313" key="2">
    <source>
        <dbReference type="EMBL" id="KAF5809367.1"/>
    </source>
</evidence>
<name>A0A251UXK8_HELAN</name>
<gene>
    <name evidence="3" type="ORF">HannXRQ_Chr04g0107271</name>
    <name evidence="2" type="ORF">HanXRQr2_Chr04g0156311</name>
</gene>
<reference evidence="2 4" key="1">
    <citation type="journal article" date="2017" name="Nature">
        <title>The sunflower genome provides insights into oil metabolism, flowering and Asterid evolution.</title>
        <authorList>
            <person name="Badouin H."/>
            <person name="Gouzy J."/>
            <person name="Grassa C.J."/>
            <person name="Murat F."/>
            <person name="Staton S.E."/>
            <person name="Cottret L."/>
            <person name="Lelandais-Briere C."/>
            <person name="Owens G.L."/>
            <person name="Carrere S."/>
            <person name="Mayjonade B."/>
            <person name="Legrand L."/>
            <person name="Gill N."/>
            <person name="Kane N.C."/>
            <person name="Bowers J.E."/>
            <person name="Hubner S."/>
            <person name="Bellec A."/>
            <person name="Berard A."/>
            <person name="Berges H."/>
            <person name="Blanchet N."/>
            <person name="Boniface M.C."/>
            <person name="Brunel D."/>
            <person name="Catrice O."/>
            <person name="Chaidir N."/>
            <person name="Claudel C."/>
            <person name="Donnadieu C."/>
            <person name="Faraut T."/>
            <person name="Fievet G."/>
            <person name="Helmstetter N."/>
            <person name="King M."/>
            <person name="Knapp S.J."/>
            <person name="Lai Z."/>
            <person name="Le Paslier M.C."/>
            <person name="Lippi Y."/>
            <person name="Lorenzon L."/>
            <person name="Mandel J.R."/>
            <person name="Marage G."/>
            <person name="Marchand G."/>
            <person name="Marquand E."/>
            <person name="Bret-Mestries E."/>
            <person name="Morien E."/>
            <person name="Nambeesan S."/>
            <person name="Nguyen T."/>
            <person name="Pegot-Espagnet P."/>
            <person name="Pouilly N."/>
            <person name="Raftis F."/>
            <person name="Sallet E."/>
            <person name="Schiex T."/>
            <person name="Thomas J."/>
            <person name="Vandecasteele C."/>
            <person name="Vares D."/>
            <person name="Vear F."/>
            <person name="Vautrin S."/>
            <person name="Crespi M."/>
            <person name="Mangin B."/>
            <person name="Burke J.M."/>
            <person name="Salse J."/>
            <person name="Munos S."/>
            <person name="Vincourt P."/>
            <person name="Rieseberg L.H."/>
            <person name="Langlade N.B."/>
        </authorList>
    </citation>
    <scope>NUCLEOTIDE SEQUENCE [LARGE SCALE GENOMIC DNA]</scope>
    <source>
        <strain evidence="4">cv. SF193</strain>
        <tissue evidence="2">Leaves</tissue>
    </source>
</reference>
<dbReference type="PANTHER" id="PTHR35307">
    <property type="entry name" value="PROTEIN, PUTATIVE-RELATED"/>
    <property type="match status" value="1"/>
</dbReference>
<keyword evidence="1" id="KW-0472">Membrane</keyword>
<organism evidence="3 4">
    <name type="scientific">Helianthus annuus</name>
    <name type="common">Common sunflower</name>
    <dbReference type="NCBI Taxonomy" id="4232"/>
    <lineage>
        <taxon>Eukaryota</taxon>
        <taxon>Viridiplantae</taxon>
        <taxon>Streptophyta</taxon>
        <taxon>Embryophyta</taxon>
        <taxon>Tracheophyta</taxon>
        <taxon>Spermatophyta</taxon>
        <taxon>Magnoliopsida</taxon>
        <taxon>eudicotyledons</taxon>
        <taxon>Gunneridae</taxon>
        <taxon>Pentapetalae</taxon>
        <taxon>asterids</taxon>
        <taxon>campanulids</taxon>
        <taxon>Asterales</taxon>
        <taxon>Asteraceae</taxon>
        <taxon>Asteroideae</taxon>
        <taxon>Heliantheae alliance</taxon>
        <taxon>Heliantheae</taxon>
        <taxon>Helianthus</taxon>
    </lineage>
</organism>